<evidence type="ECO:0000313" key="5">
    <source>
        <dbReference type="EMBL" id="GER43695.1"/>
    </source>
</evidence>
<protein>
    <submittedName>
        <fullName evidence="5">RNA-binding (RRM/RBD/RNP motifs) family protein</fullName>
    </submittedName>
</protein>
<keyword evidence="6" id="KW-1185">Reference proteome</keyword>
<dbReference type="SUPFAM" id="SSF54928">
    <property type="entry name" value="RNA-binding domain, RBD"/>
    <property type="match status" value="2"/>
</dbReference>
<evidence type="ECO:0000256" key="2">
    <source>
        <dbReference type="PROSITE-ProRule" id="PRU00176"/>
    </source>
</evidence>
<feature type="domain" description="RRM" evidence="4">
    <location>
        <begin position="93"/>
        <end position="170"/>
    </location>
</feature>
<dbReference type="EMBL" id="BKCP01006737">
    <property type="protein sequence ID" value="GER43695.1"/>
    <property type="molecule type" value="Genomic_DNA"/>
</dbReference>
<dbReference type="PANTHER" id="PTHR48025">
    <property type="entry name" value="OS02G0815200 PROTEIN"/>
    <property type="match status" value="1"/>
</dbReference>
<dbReference type="SMART" id="SM00360">
    <property type="entry name" value="RRM"/>
    <property type="match status" value="2"/>
</dbReference>
<feature type="compositionally biased region" description="Basic and acidic residues" evidence="3">
    <location>
        <begin position="268"/>
        <end position="277"/>
    </location>
</feature>
<feature type="region of interest" description="Disordered" evidence="3">
    <location>
        <begin position="268"/>
        <end position="290"/>
    </location>
</feature>
<dbReference type="Gene3D" id="3.30.70.330">
    <property type="match status" value="2"/>
</dbReference>
<dbReference type="GO" id="GO:0003729">
    <property type="term" value="F:mRNA binding"/>
    <property type="evidence" value="ECO:0007669"/>
    <property type="project" value="TreeGrafter"/>
</dbReference>
<accession>A0A5A7QEL2</accession>
<evidence type="ECO:0000259" key="4">
    <source>
        <dbReference type="PROSITE" id="PS50102"/>
    </source>
</evidence>
<proteinExistence type="predicted"/>
<dbReference type="PROSITE" id="PS50102">
    <property type="entry name" value="RRM"/>
    <property type="match status" value="2"/>
</dbReference>
<dbReference type="InterPro" id="IPR012677">
    <property type="entry name" value="Nucleotide-bd_a/b_plait_sf"/>
</dbReference>
<dbReference type="GO" id="GO:0009535">
    <property type="term" value="C:chloroplast thylakoid membrane"/>
    <property type="evidence" value="ECO:0007669"/>
    <property type="project" value="TreeGrafter"/>
</dbReference>
<reference evidence="6" key="1">
    <citation type="journal article" date="2019" name="Curr. Biol.">
        <title>Genome Sequence of Striga asiatica Provides Insight into the Evolution of Plant Parasitism.</title>
        <authorList>
            <person name="Yoshida S."/>
            <person name="Kim S."/>
            <person name="Wafula E.K."/>
            <person name="Tanskanen J."/>
            <person name="Kim Y.M."/>
            <person name="Honaas L."/>
            <person name="Yang Z."/>
            <person name="Spallek T."/>
            <person name="Conn C.E."/>
            <person name="Ichihashi Y."/>
            <person name="Cheong K."/>
            <person name="Cui S."/>
            <person name="Der J.P."/>
            <person name="Gundlach H."/>
            <person name="Jiao Y."/>
            <person name="Hori C."/>
            <person name="Ishida J.K."/>
            <person name="Kasahara H."/>
            <person name="Kiba T."/>
            <person name="Kim M.S."/>
            <person name="Koo N."/>
            <person name="Laohavisit A."/>
            <person name="Lee Y.H."/>
            <person name="Lumba S."/>
            <person name="McCourt P."/>
            <person name="Mortimer J.C."/>
            <person name="Mutuku J.M."/>
            <person name="Nomura T."/>
            <person name="Sasaki-Sekimoto Y."/>
            <person name="Seto Y."/>
            <person name="Wang Y."/>
            <person name="Wakatake T."/>
            <person name="Sakakibara H."/>
            <person name="Demura T."/>
            <person name="Yamaguchi S."/>
            <person name="Yoneyama K."/>
            <person name="Manabe R.I."/>
            <person name="Nelson D.C."/>
            <person name="Schulman A.H."/>
            <person name="Timko M.P."/>
            <person name="dePamphilis C.W."/>
            <person name="Choi D."/>
            <person name="Shirasu K."/>
        </authorList>
    </citation>
    <scope>NUCLEOTIDE SEQUENCE [LARGE SCALE GENOMIC DNA]</scope>
    <source>
        <strain evidence="6">cv. UVA1</strain>
    </source>
</reference>
<gene>
    <name evidence="5" type="ORF">STAS_20559</name>
</gene>
<dbReference type="InterPro" id="IPR050502">
    <property type="entry name" value="Euk_RNA-bind_prot"/>
</dbReference>
<name>A0A5A7QEL2_STRAF</name>
<dbReference type="AlphaFoldDB" id="A0A5A7QEL2"/>
<dbReference type="InterPro" id="IPR000504">
    <property type="entry name" value="RRM_dom"/>
</dbReference>
<sequence length="290" mass="31855">MAFGAMEAATSIIPSYPSPYPKSQSFNGPLYSSISFRISRSAPAASLKSTLSGHHLLPPSRPTGNHGFQLHAAAESVAVEAPVEKSLKAPNKRKLFVLNLPWSYSVADIKKLFGECGSVEDVEIIKHKDGKNRGFAFVTMASGEEALAAIEKFDAYELVGRIIRVQFSKKFKRPLRKDPVSLPQGETRYKLYVSNLAWKVRSTNLRDFFTSSDFNPVSARVVFGSPSGSSAGYGFVSFATKEEAELAIALLDGKELLGRPIRLKFSEKMTEEAASESKEDESSEQQHQEP</sequence>
<organism evidence="5 6">
    <name type="scientific">Striga asiatica</name>
    <name type="common">Asiatic witchweed</name>
    <name type="synonym">Buchnera asiatica</name>
    <dbReference type="NCBI Taxonomy" id="4170"/>
    <lineage>
        <taxon>Eukaryota</taxon>
        <taxon>Viridiplantae</taxon>
        <taxon>Streptophyta</taxon>
        <taxon>Embryophyta</taxon>
        <taxon>Tracheophyta</taxon>
        <taxon>Spermatophyta</taxon>
        <taxon>Magnoliopsida</taxon>
        <taxon>eudicotyledons</taxon>
        <taxon>Gunneridae</taxon>
        <taxon>Pentapetalae</taxon>
        <taxon>asterids</taxon>
        <taxon>lamiids</taxon>
        <taxon>Lamiales</taxon>
        <taxon>Orobanchaceae</taxon>
        <taxon>Buchnereae</taxon>
        <taxon>Striga</taxon>
    </lineage>
</organism>
<comment type="caution">
    <text evidence="5">The sequence shown here is derived from an EMBL/GenBank/DDBJ whole genome shotgun (WGS) entry which is preliminary data.</text>
</comment>
<dbReference type="PANTHER" id="PTHR48025:SF6">
    <property type="entry name" value="RRM DOMAIN-CONTAINING PROTEIN"/>
    <property type="match status" value="1"/>
</dbReference>
<dbReference type="Proteomes" id="UP000325081">
    <property type="component" value="Unassembled WGS sequence"/>
</dbReference>
<dbReference type="GO" id="GO:1901259">
    <property type="term" value="P:chloroplast rRNA processing"/>
    <property type="evidence" value="ECO:0007669"/>
    <property type="project" value="TreeGrafter"/>
</dbReference>
<evidence type="ECO:0000313" key="6">
    <source>
        <dbReference type="Proteomes" id="UP000325081"/>
    </source>
</evidence>
<keyword evidence="1 2" id="KW-0694">RNA-binding</keyword>
<dbReference type="InterPro" id="IPR035979">
    <property type="entry name" value="RBD_domain_sf"/>
</dbReference>
<dbReference type="Pfam" id="PF00076">
    <property type="entry name" value="RRM_1"/>
    <property type="match status" value="2"/>
</dbReference>
<evidence type="ECO:0000256" key="3">
    <source>
        <dbReference type="SAM" id="MobiDB-lite"/>
    </source>
</evidence>
<feature type="domain" description="RRM" evidence="4">
    <location>
        <begin position="189"/>
        <end position="268"/>
    </location>
</feature>
<evidence type="ECO:0000256" key="1">
    <source>
        <dbReference type="ARBA" id="ARBA00022884"/>
    </source>
</evidence>
<dbReference type="OrthoDB" id="439808at2759"/>